<evidence type="ECO:0000313" key="3">
    <source>
        <dbReference type="Proteomes" id="UP000011988"/>
    </source>
</evidence>
<proteinExistence type="predicted"/>
<evidence type="ECO:0000313" key="2">
    <source>
        <dbReference type="EMBL" id="EMJ92101.1"/>
    </source>
</evidence>
<dbReference type="PANTHER" id="PTHR43415">
    <property type="entry name" value="SPERMIDINE N(1)-ACETYLTRANSFERASE"/>
    <property type="match status" value="1"/>
</dbReference>
<dbReference type="SUPFAM" id="SSF55729">
    <property type="entry name" value="Acyl-CoA N-acyltransferases (Nat)"/>
    <property type="match status" value="1"/>
</dbReference>
<protein>
    <submittedName>
        <fullName evidence="2">Acetyltransferase (GNAT) domain protein</fullName>
    </submittedName>
</protein>
<dbReference type="PANTHER" id="PTHR43415:SF3">
    <property type="entry name" value="GNAT-FAMILY ACETYLTRANSFERASE"/>
    <property type="match status" value="1"/>
</dbReference>
<organism evidence="2 3">
    <name type="scientific">Leptospira alstonii serovar Sichuan str. 79601</name>
    <dbReference type="NCBI Taxonomy" id="1218565"/>
    <lineage>
        <taxon>Bacteria</taxon>
        <taxon>Pseudomonadati</taxon>
        <taxon>Spirochaetota</taxon>
        <taxon>Spirochaetia</taxon>
        <taxon>Leptospirales</taxon>
        <taxon>Leptospiraceae</taxon>
        <taxon>Leptospira</taxon>
    </lineage>
</organism>
<dbReference type="Pfam" id="PF13302">
    <property type="entry name" value="Acetyltransf_3"/>
    <property type="match status" value="1"/>
</dbReference>
<dbReference type="GO" id="GO:0016747">
    <property type="term" value="F:acyltransferase activity, transferring groups other than amino-acyl groups"/>
    <property type="evidence" value="ECO:0007669"/>
    <property type="project" value="InterPro"/>
</dbReference>
<comment type="caution">
    <text evidence="2">The sequence shown here is derived from an EMBL/GenBank/DDBJ whole genome shotgun (WGS) entry which is preliminary data.</text>
</comment>
<dbReference type="InterPro" id="IPR000182">
    <property type="entry name" value="GNAT_dom"/>
</dbReference>
<accession>M6CNI9</accession>
<keyword evidence="2" id="KW-0808">Transferase</keyword>
<dbReference type="AlphaFoldDB" id="M6CNI9"/>
<dbReference type="PROSITE" id="PS51186">
    <property type="entry name" value="GNAT"/>
    <property type="match status" value="1"/>
</dbReference>
<gene>
    <name evidence="2" type="ORF">LEP1GSC194_1413</name>
</gene>
<dbReference type="EMBL" id="ANIK01000093">
    <property type="protein sequence ID" value="EMJ92101.1"/>
    <property type="molecule type" value="Genomic_DNA"/>
</dbReference>
<name>M6CNI9_9LEPT</name>
<sequence>MTTSFRLDIDENLWIGCIEKKDLSGPWLSWLKNFDTIQWLEGPRMHSYDQDALNQYWQKMESSETDILFAIRYQGSHIGNITLTSISKPHRHATLGILLGEEKMRNRGISRRCIQKVGDWALSSIGLNLVRLQAAAFSENPASIKAFLAAGFEIEGTWHKARSFDGIFYDMVWMARLDPNV</sequence>
<evidence type="ECO:0000259" key="1">
    <source>
        <dbReference type="PROSITE" id="PS51186"/>
    </source>
</evidence>
<reference evidence="2 3" key="1">
    <citation type="submission" date="2013-01" db="EMBL/GenBank/DDBJ databases">
        <authorList>
            <person name="Harkins D.M."/>
            <person name="Durkin A.S."/>
            <person name="Brinkac L.M."/>
            <person name="Haft D.H."/>
            <person name="Selengut J.D."/>
            <person name="Sanka R."/>
            <person name="DePew J."/>
            <person name="Purushe J."/>
            <person name="Galloway R.L."/>
            <person name="Vinetz J.M."/>
            <person name="Sutton G.G."/>
            <person name="Nierman W.C."/>
            <person name="Fouts D.E."/>
        </authorList>
    </citation>
    <scope>NUCLEOTIDE SEQUENCE [LARGE SCALE GENOMIC DNA]</scope>
    <source>
        <strain evidence="2 3">79601</strain>
    </source>
</reference>
<dbReference type="Proteomes" id="UP000011988">
    <property type="component" value="Unassembled WGS sequence"/>
</dbReference>
<dbReference type="Gene3D" id="3.40.630.30">
    <property type="match status" value="1"/>
</dbReference>
<feature type="domain" description="N-acetyltransferase" evidence="1">
    <location>
        <begin position="32"/>
        <end position="179"/>
    </location>
</feature>
<dbReference type="InterPro" id="IPR016181">
    <property type="entry name" value="Acyl_CoA_acyltransferase"/>
</dbReference>